<comment type="caution">
    <text evidence="1">The sequence shown here is derived from an EMBL/GenBank/DDBJ whole genome shotgun (WGS) entry which is preliminary data.</text>
</comment>
<reference evidence="1 2" key="1">
    <citation type="submission" date="2024-08" db="EMBL/GenBank/DDBJ databases">
        <title>Two novel Cytobacillus novel species.</title>
        <authorList>
            <person name="Liu G."/>
        </authorList>
    </citation>
    <scope>NUCLEOTIDE SEQUENCE [LARGE SCALE GENOMIC DNA]</scope>
    <source>
        <strain evidence="1 2">FJAT-54145</strain>
    </source>
</reference>
<dbReference type="Proteomes" id="UP001601059">
    <property type="component" value="Unassembled WGS sequence"/>
</dbReference>
<gene>
    <name evidence="1" type="ORF">ACFYKX_10255</name>
</gene>
<protein>
    <submittedName>
        <fullName evidence="1">Uncharacterized protein</fullName>
    </submittedName>
</protein>
<dbReference type="RefSeq" id="WP_389360732.1">
    <property type="nucleotide sequence ID" value="NZ_JBIACK010000004.1"/>
</dbReference>
<keyword evidence="2" id="KW-1185">Reference proteome</keyword>
<evidence type="ECO:0000313" key="2">
    <source>
        <dbReference type="Proteomes" id="UP001601059"/>
    </source>
</evidence>
<dbReference type="EMBL" id="JBIACK010000004">
    <property type="protein sequence ID" value="MFE8700999.1"/>
    <property type="molecule type" value="Genomic_DNA"/>
</dbReference>
<sequence>MNGMFFPGDPRQKIACQSVCRERRNASMKKDDANRIRMALERMGFTRSTPFPHFHTHVSCHMVPGCPNMNALQQELNQAEQLLSCYIGGAIALLKQMEEKERRPKKHQVLQLVRGHYPDVYRFIERHIP</sequence>
<name>A0ABW6KA07_9BACI</name>
<accession>A0ABW6KA07</accession>
<evidence type="ECO:0000313" key="1">
    <source>
        <dbReference type="EMBL" id="MFE8700999.1"/>
    </source>
</evidence>
<organism evidence="1 2">
    <name type="scientific">Cytobacillus spartinae</name>
    <dbReference type="NCBI Taxonomy" id="3299023"/>
    <lineage>
        <taxon>Bacteria</taxon>
        <taxon>Bacillati</taxon>
        <taxon>Bacillota</taxon>
        <taxon>Bacilli</taxon>
        <taxon>Bacillales</taxon>
        <taxon>Bacillaceae</taxon>
        <taxon>Cytobacillus</taxon>
    </lineage>
</organism>
<proteinExistence type="predicted"/>